<name>A0A2L2TPB2_9HYPO</name>
<dbReference type="InterPro" id="IPR041492">
    <property type="entry name" value="HAD_2"/>
</dbReference>
<evidence type="ECO:0000313" key="4">
    <source>
        <dbReference type="EMBL" id="CEI70333.1"/>
    </source>
</evidence>
<evidence type="ECO:0000313" key="5">
    <source>
        <dbReference type="Proteomes" id="UP000245910"/>
    </source>
</evidence>
<dbReference type="EMBL" id="LN649231">
    <property type="protein sequence ID" value="CEI70333.1"/>
    <property type="molecule type" value="Genomic_DNA"/>
</dbReference>
<keyword evidence="3" id="KW-0460">Magnesium</keyword>
<keyword evidence="5" id="KW-1185">Reference proteome</keyword>
<protein>
    <submittedName>
        <fullName evidence="4">Uncharacterized protein</fullName>
    </submittedName>
</protein>
<organism evidence="4 5">
    <name type="scientific">Fusarium venenatum</name>
    <dbReference type="NCBI Taxonomy" id="56646"/>
    <lineage>
        <taxon>Eukaryota</taxon>
        <taxon>Fungi</taxon>
        <taxon>Dikarya</taxon>
        <taxon>Ascomycota</taxon>
        <taxon>Pezizomycotina</taxon>
        <taxon>Sordariomycetes</taxon>
        <taxon>Hypocreomycetidae</taxon>
        <taxon>Hypocreales</taxon>
        <taxon>Nectriaceae</taxon>
        <taxon>Fusarium</taxon>
    </lineage>
</organism>
<dbReference type="STRING" id="56646.A0A2L2TPB2"/>
<dbReference type="Gene3D" id="1.10.150.520">
    <property type="match status" value="1"/>
</dbReference>
<keyword evidence="2" id="KW-0378">Hydrolase</keyword>
<reference evidence="5" key="1">
    <citation type="submission" date="2014-10" db="EMBL/GenBank/DDBJ databases">
        <authorList>
            <person name="King R."/>
        </authorList>
    </citation>
    <scope>NUCLEOTIDE SEQUENCE [LARGE SCALE GENOMIC DNA]</scope>
    <source>
        <strain evidence="5">A3/5</strain>
    </source>
</reference>
<dbReference type="GO" id="GO:0016791">
    <property type="term" value="F:phosphatase activity"/>
    <property type="evidence" value="ECO:0007669"/>
    <property type="project" value="UniProtKB-ARBA"/>
</dbReference>
<dbReference type="Pfam" id="PF13419">
    <property type="entry name" value="HAD_2"/>
    <property type="match status" value="1"/>
</dbReference>
<dbReference type="SUPFAM" id="SSF56784">
    <property type="entry name" value="HAD-like"/>
    <property type="match status" value="1"/>
</dbReference>
<accession>A0A2L2TPB2</accession>
<evidence type="ECO:0000256" key="1">
    <source>
        <dbReference type="ARBA" id="ARBA00001946"/>
    </source>
</evidence>
<dbReference type="InterPro" id="IPR023214">
    <property type="entry name" value="HAD_sf"/>
</dbReference>
<sequence length="252" mass="28301">MTQKNTKNATKDGTLFDDNHSLQCAITKARRTIKIPDTLSIETLITSYLIALHGGRDKRKKKIHRFFSLIGLRDYGDKEVEAFGAGYRKAYRNSRRATPGTIETLIKLQEMGYKITIITKGLTDSQQENIDEIGIAQLVDRLFASCELGWEKPGSRIFHHAMGEYDITPEMLKGKGRPYMVGDDMTRDVHGAMDAGMEAIVYLPACAGAAPGLSTSLPVIHDNMTQLLYIIKKDRRDGRNNGRAKRWGLFCF</sequence>
<dbReference type="InterPro" id="IPR006439">
    <property type="entry name" value="HAD-SF_hydro_IA"/>
</dbReference>
<dbReference type="InterPro" id="IPR036412">
    <property type="entry name" value="HAD-like_sf"/>
</dbReference>
<evidence type="ECO:0000256" key="3">
    <source>
        <dbReference type="ARBA" id="ARBA00022842"/>
    </source>
</evidence>
<comment type="cofactor">
    <cofactor evidence="1">
        <name>Mg(2+)</name>
        <dbReference type="ChEBI" id="CHEBI:18420"/>
    </cofactor>
</comment>
<dbReference type="Gene3D" id="3.40.50.1000">
    <property type="entry name" value="HAD superfamily/HAD-like"/>
    <property type="match status" value="1"/>
</dbReference>
<dbReference type="AlphaFoldDB" id="A0A2L2TPB2"/>
<evidence type="ECO:0000256" key="2">
    <source>
        <dbReference type="ARBA" id="ARBA00022801"/>
    </source>
</evidence>
<proteinExistence type="predicted"/>
<dbReference type="InterPro" id="IPR051400">
    <property type="entry name" value="HAD-like_hydrolase"/>
</dbReference>
<dbReference type="Proteomes" id="UP000245910">
    <property type="component" value="Chromosome III"/>
</dbReference>
<dbReference type="GO" id="GO:0044281">
    <property type="term" value="P:small molecule metabolic process"/>
    <property type="evidence" value="ECO:0007669"/>
    <property type="project" value="UniProtKB-ARBA"/>
</dbReference>
<dbReference type="PANTHER" id="PTHR46470">
    <property type="entry name" value="N-ACYLNEURAMINATE-9-PHOSPHATASE"/>
    <property type="match status" value="1"/>
</dbReference>
<dbReference type="NCBIfam" id="TIGR01549">
    <property type="entry name" value="HAD-SF-IA-v1"/>
    <property type="match status" value="1"/>
</dbReference>